<comment type="caution">
    <text evidence="3">The sequence shown here is derived from an EMBL/GenBank/DDBJ whole genome shotgun (WGS) entry which is preliminary data.</text>
</comment>
<dbReference type="Pfam" id="PF03732">
    <property type="entry name" value="Retrotrans_gag"/>
    <property type="match status" value="1"/>
</dbReference>
<feature type="region of interest" description="Disordered" evidence="1">
    <location>
        <begin position="166"/>
        <end position="315"/>
    </location>
</feature>
<reference evidence="3 4" key="1">
    <citation type="submission" date="2023-03" db="EMBL/GenBank/DDBJ databases">
        <title>Genome insight into feeding habits of ladybird beetles.</title>
        <authorList>
            <person name="Li H.-S."/>
            <person name="Huang Y.-H."/>
            <person name="Pang H."/>
        </authorList>
    </citation>
    <scope>NUCLEOTIDE SEQUENCE [LARGE SCALE GENOMIC DNA]</scope>
    <source>
        <strain evidence="3">SYSU_2023b</strain>
        <tissue evidence="3">Whole body</tissue>
    </source>
</reference>
<feature type="compositionally biased region" description="Polar residues" evidence="1">
    <location>
        <begin position="228"/>
        <end position="238"/>
    </location>
</feature>
<accession>A0AAW1URF5</accession>
<keyword evidence="4" id="KW-1185">Reference proteome</keyword>
<dbReference type="GO" id="GO:0008270">
    <property type="term" value="F:zinc ion binding"/>
    <property type="evidence" value="ECO:0007669"/>
    <property type="project" value="InterPro"/>
</dbReference>
<organism evidence="3 4">
    <name type="scientific">Henosepilachna vigintioctopunctata</name>
    <dbReference type="NCBI Taxonomy" id="420089"/>
    <lineage>
        <taxon>Eukaryota</taxon>
        <taxon>Metazoa</taxon>
        <taxon>Ecdysozoa</taxon>
        <taxon>Arthropoda</taxon>
        <taxon>Hexapoda</taxon>
        <taxon>Insecta</taxon>
        <taxon>Pterygota</taxon>
        <taxon>Neoptera</taxon>
        <taxon>Endopterygota</taxon>
        <taxon>Coleoptera</taxon>
        <taxon>Polyphaga</taxon>
        <taxon>Cucujiformia</taxon>
        <taxon>Coccinelloidea</taxon>
        <taxon>Coccinellidae</taxon>
        <taxon>Epilachninae</taxon>
        <taxon>Epilachnini</taxon>
        <taxon>Henosepilachna</taxon>
    </lineage>
</organism>
<gene>
    <name evidence="3" type="ORF">WA026_009339</name>
</gene>
<feature type="compositionally biased region" description="Low complexity" evidence="1">
    <location>
        <begin position="170"/>
        <end position="198"/>
    </location>
</feature>
<dbReference type="SMART" id="SM00343">
    <property type="entry name" value="ZnF_C2HC"/>
    <property type="match status" value="1"/>
</dbReference>
<dbReference type="Proteomes" id="UP001431783">
    <property type="component" value="Unassembled WGS sequence"/>
</dbReference>
<protein>
    <recommendedName>
        <fullName evidence="2">CCHC-type domain-containing protein</fullName>
    </recommendedName>
</protein>
<sequence length="373" mass="43728">MSHPELKHNTDDLSDDETPQFFPISVLFKFIKSFDVNELELSDVTSWYQLKTLLKQFYGQTKHLVQTHEELETIRQAPHENITDFFKRLEKIKNECIQSEILNCTHPDELPGLKKSIQRTALRRFIIHSKPEISQMLRARNIGDLNEAYSIALQEEKIINYTKSKSNNFYRNSYPNPNSKSSNSNNYSRNNSNQYYKNPNSNKYYQTPKSSNSNNYSRNNSNQYYKNPNSNKYYQTPKSSNSNNYSRNNSNQYYKNPNSNKYYQTPKSSNSNNYSRNNSNQYYKNPNSNNYQRNNSNNFSDPSNSNQTRPPNYSFNSNAQSLKICNYCKKPGHVISDCRKRQFNNSKINHLNGETLGLKNVQDSDETILETFN</sequence>
<dbReference type="Gene3D" id="4.10.60.10">
    <property type="entry name" value="Zinc finger, CCHC-type"/>
    <property type="match status" value="1"/>
</dbReference>
<evidence type="ECO:0000256" key="1">
    <source>
        <dbReference type="SAM" id="MobiDB-lite"/>
    </source>
</evidence>
<feature type="compositionally biased region" description="Polar residues" evidence="1">
    <location>
        <begin position="199"/>
        <end position="209"/>
    </location>
</feature>
<dbReference type="GO" id="GO:0003676">
    <property type="term" value="F:nucleic acid binding"/>
    <property type="evidence" value="ECO:0007669"/>
    <property type="project" value="InterPro"/>
</dbReference>
<dbReference type="EMBL" id="JARQZJ010000094">
    <property type="protein sequence ID" value="KAK9885115.1"/>
    <property type="molecule type" value="Genomic_DNA"/>
</dbReference>
<dbReference type="InterPro" id="IPR001878">
    <property type="entry name" value="Znf_CCHC"/>
</dbReference>
<feature type="compositionally biased region" description="Polar residues" evidence="1">
    <location>
        <begin position="257"/>
        <end position="267"/>
    </location>
</feature>
<name>A0AAW1URF5_9CUCU</name>
<feature type="compositionally biased region" description="Low complexity" evidence="1">
    <location>
        <begin position="239"/>
        <end position="256"/>
    </location>
</feature>
<feature type="domain" description="CCHC-type" evidence="2">
    <location>
        <begin position="324"/>
        <end position="340"/>
    </location>
</feature>
<evidence type="ECO:0000313" key="3">
    <source>
        <dbReference type="EMBL" id="KAK9885115.1"/>
    </source>
</evidence>
<proteinExistence type="predicted"/>
<feature type="compositionally biased region" description="Low complexity" evidence="1">
    <location>
        <begin position="210"/>
        <end position="227"/>
    </location>
</feature>
<evidence type="ECO:0000313" key="4">
    <source>
        <dbReference type="Proteomes" id="UP001431783"/>
    </source>
</evidence>
<dbReference type="AlphaFoldDB" id="A0AAW1URF5"/>
<feature type="compositionally biased region" description="Low complexity" evidence="1">
    <location>
        <begin position="268"/>
        <end position="306"/>
    </location>
</feature>
<dbReference type="InterPro" id="IPR005162">
    <property type="entry name" value="Retrotrans_gag_dom"/>
</dbReference>
<evidence type="ECO:0000259" key="2">
    <source>
        <dbReference type="SMART" id="SM00343"/>
    </source>
</evidence>